<accession>A0A371CJR9</accession>
<feature type="region of interest" description="Disordered" evidence="1">
    <location>
        <begin position="1"/>
        <end position="71"/>
    </location>
</feature>
<evidence type="ECO:0000313" key="2">
    <source>
        <dbReference type="EMBL" id="RDX40529.1"/>
    </source>
</evidence>
<evidence type="ECO:0000256" key="1">
    <source>
        <dbReference type="SAM" id="MobiDB-lite"/>
    </source>
</evidence>
<keyword evidence="3" id="KW-1185">Reference proteome</keyword>
<reference evidence="2 3" key="1">
    <citation type="journal article" date="2018" name="Biotechnol. Biofuels">
        <title>Integrative visual omics of the white-rot fungus Polyporus brumalis exposes the biotechnological potential of its oxidative enzymes for delignifying raw plant biomass.</title>
        <authorList>
            <person name="Miyauchi S."/>
            <person name="Rancon A."/>
            <person name="Drula E."/>
            <person name="Hage H."/>
            <person name="Chaduli D."/>
            <person name="Favel A."/>
            <person name="Grisel S."/>
            <person name="Henrissat B."/>
            <person name="Herpoel-Gimbert I."/>
            <person name="Ruiz-Duenas F.J."/>
            <person name="Chevret D."/>
            <person name="Hainaut M."/>
            <person name="Lin J."/>
            <person name="Wang M."/>
            <person name="Pangilinan J."/>
            <person name="Lipzen A."/>
            <person name="Lesage-Meessen L."/>
            <person name="Navarro D."/>
            <person name="Riley R."/>
            <person name="Grigoriev I.V."/>
            <person name="Zhou S."/>
            <person name="Raouche S."/>
            <person name="Rosso M.N."/>
        </authorList>
    </citation>
    <scope>NUCLEOTIDE SEQUENCE [LARGE SCALE GENOMIC DNA]</scope>
    <source>
        <strain evidence="2 3">BRFM 1820</strain>
    </source>
</reference>
<organism evidence="2 3">
    <name type="scientific">Lentinus brumalis</name>
    <dbReference type="NCBI Taxonomy" id="2498619"/>
    <lineage>
        <taxon>Eukaryota</taxon>
        <taxon>Fungi</taxon>
        <taxon>Dikarya</taxon>
        <taxon>Basidiomycota</taxon>
        <taxon>Agaricomycotina</taxon>
        <taxon>Agaricomycetes</taxon>
        <taxon>Polyporales</taxon>
        <taxon>Polyporaceae</taxon>
        <taxon>Lentinus</taxon>
    </lineage>
</organism>
<dbReference type="EMBL" id="KZ857550">
    <property type="protein sequence ID" value="RDX40529.1"/>
    <property type="molecule type" value="Genomic_DNA"/>
</dbReference>
<proteinExistence type="predicted"/>
<feature type="compositionally biased region" description="Low complexity" evidence="1">
    <location>
        <begin position="8"/>
        <end position="17"/>
    </location>
</feature>
<dbReference type="AlphaFoldDB" id="A0A371CJR9"/>
<sequence length="189" mass="21051">MAYNPGYSSDPPSSDPSVHYHLYGLAPTSPEAGPQADGDHDSGGGTEASNLKSQVADSDEESANTASVLGKRRRSNRDEFEYLASREDVADATFRMEVRLRKRIACLQDEVLQLRAKHYRLCAAIDAVVAGELRTLQRNVWFICKHLGIQEHKNMGLEALLKIADYEPPSLEEIEAERVLEGPYREGYD</sequence>
<name>A0A371CJR9_9APHY</name>
<gene>
    <name evidence="2" type="ORF">OH76DRAFT_1490201</name>
</gene>
<protein>
    <submittedName>
        <fullName evidence="2">Uncharacterized protein</fullName>
    </submittedName>
</protein>
<evidence type="ECO:0000313" key="3">
    <source>
        <dbReference type="Proteomes" id="UP000256964"/>
    </source>
</evidence>
<feature type="compositionally biased region" description="Polar residues" evidence="1">
    <location>
        <begin position="47"/>
        <end position="56"/>
    </location>
</feature>
<dbReference type="Proteomes" id="UP000256964">
    <property type="component" value="Unassembled WGS sequence"/>
</dbReference>